<dbReference type="AlphaFoldDB" id="A0A8T1MAS5"/>
<evidence type="ECO:0000313" key="2">
    <source>
        <dbReference type="EMBL" id="KAG5446253.1"/>
    </source>
</evidence>
<sequence length="317" mass="37277">MLIKDINIPLNTTEFNSNDINNVKFRLNEQSHLIMALKESADRELLHRKEFEEKLAQERDRSCELQEQAEELELRLLQSQNLVASLSQTIEKLTGRGKRKPCTTSDTQIQCNRDYEIVTSEKGSNTNSCWIEDVLQNSDLKRESNELAAALRKAEIDKFNLTQRLMTILAERRNANLDFKNSKTLLEENYAQAKRQVEILQQEALENASRWSDERADFENQICERMIKEEELTRITQQLQQENCDLQKEIEELNLRRKKDAEALNANKQIKRLNNRLDEADARYKNLQAVFEAYKQHTNELLQAEKKLNKKLRQHCK</sequence>
<proteinExistence type="predicted"/>
<reference evidence="2 3" key="1">
    <citation type="journal article" date="2018" name="Biotechnol. Adv.">
        <title>Improved genomic resources and new bioinformatic workflow for the carcinogenic parasite Clonorchis sinensis: Biotechnological implications.</title>
        <authorList>
            <person name="Wang D."/>
            <person name="Korhonen P.K."/>
            <person name="Gasser R.B."/>
            <person name="Young N.D."/>
        </authorList>
    </citation>
    <scope>NUCLEOTIDE SEQUENCE [LARGE SCALE GENOMIC DNA]</scope>
    <source>
        <strain evidence="2">Cs-k2</strain>
    </source>
</reference>
<organism evidence="2 3">
    <name type="scientific">Clonorchis sinensis</name>
    <name type="common">Chinese liver fluke</name>
    <dbReference type="NCBI Taxonomy" id="79923"/>
    <lineage>
        <taxon>Eukaryota</taxon>
        <taxon>Metazoa</taxon>
        <taxon>Spiralia</taxon>
        <taxon>Lophotrochozoa</taxon>
        <taxon>Platyhelminthes</taxon>
        <taxon>Trematoda</taxon>
        <taxon>Digenea</taxon>
        <taxon>Opisthorchiida</taxon>
        <taxon>Opisthorchiata</taxon>
        <taxon>Opisthorchiidae</taxon>
        <taxon>Clonorchis</taxon>
    </lineage>
</organism>
<gene>
    <name evidence="2" type="ORF">CSKR_102979</name>
</gene>
<evidence type="ECO:0000313" key="3">
    <source>
        <dbReference type="Proteomes" id="UP000286415"/>
    </source>
</evidence>
<dbReference type="OrthoDB" id="10020070at2759"/>
<evidence type="ECO:0000256" key="1">
    <source>
        <dbReference type="SAM" id="Coils"/>
    </source>
</evidence>
<protein>
    <submittedName>
        <fullName evidence="2">Uncharacterized protein</fullName>
    </submittedName>
</protein>
<name>A0A8T1MAS5_CLOSI</name>
<keyword evidence="3" id="KW-1185">Reference proteome</keyword>
<comment type="caution">
    <text evidence="2">The sequence shown here is derived from an EMBL/GenBank/DDBJ whole genome shotgun (WGS) entry which is preliminary data.</text>
</comment>
<keyword evidence="1" id="KW-0175">Coiled coil</keyword>
<accession>A0A8T1MAS5</accession>
<reference evidence="2 3" key="2">
    <citation type="journal article" date="2021" name="Genomics">
        <title>High-quality reference genome for Clonorchis sinensis.</title>
        <authorList>
            <person name="Young N.D."/>
            <person name="Stroehlein A.J."/>
            <person name="Kinkar L."/>
            <person name="Wang T."/>
            <person name="Sohn W.M."/>
            <person name="Chang B.C.H."/>
            <person name="Kaur P."/>
            <person name="Weisz D."/>
            <person name="Dudchenko O."/>
            <person name="Aiden E.L."/>
            <person name="Korhonen P.K."/>
            <person name="Gasser R.B."/>
        </authorList>
    </citation>
    <scope>NUCLEOTIDE SEQUENCE [LARGE SCALE GENOMIC DNA]</scope>
    <source>
        <strain evidence="2">Cs-k2</strain>
    </source>
</reference>
<feature type="coiled-coil region" evidence="1">
    <location>
        <begin position="183"/>
        <end position="314"/>
    </location>
</feature>
<dbReference type="Proteomes" id="UP000286415">
    <property type="component" value="Unassembled WGS sequence"/>
</dbReference>
<dbReference type="EMBL" id="NIRI02000056">
    <property type="protein sequence ID" value="KAG5446253.1"/>
    <property type="molecule type" value="Genomic_DNA"/>
</dbReference>